<evidence type="ECO:0000313" key="4">
    <source>
        <dbReference type="EMBL" id="QQV76602.1"/>
    </source>
</evidence>
<evidence type="ECO:0000256" key="1">
    <source>
        <dbReference type="SAM" id="MobiDB-lite"/>
    </source>
</evidence>
<accession>A0A974S3J7</accession>
<proteinExistence type="predicted"/>
<protein>
    <submittedName>
        <fullName evidence="4">Helix-turn-helix domain-containing protein</fullName>
    </submittedName>
</protein>
<dbReference type="GO" id="GO:0003677">
    <property type="term" value="F:DNA binding"/>
    <property type="evidence" value="ECO:0007669"/>
    <property type="project" value="InterPro"/>
</dbReference>
<feature type="compositionally biased region" description="Low complexity" evidence="1">
    <location>
        <begin position="271"/>
        <end position="290"/>
    </location>
</feature>
<feature type="transmembrane region" description="Helical" evidence="2">
    <location>
        <begin position="112"/>
        <end position="133"/>
    </location>
</feature>
<feature type="domain" description="HTH cro/C1-type" evidence="3">
    <location>
        <begin position="21"/>
        <end position="52"/>
    </location>
</feature>
<dbReference type="InterPro" id="IPR001387">
    <property type="entry name" value="Cro/C1-type_HTH"/>
</dbReference>
<dbReference type="EMBL" id="CP061035">
    <property type="protein sequence ID" value="QQV76602.1"/>
    <property type="molecule type" value="Genomic_DNA"/>
</dbReference>
<dbReference type="RefSeq" id="WP_202092097.1">
    <property type="nucleotide sequence ID" value="NZ_CP061035.1"/>
</dbReference>
<dbReference type="PANTHER" id="PTHR34475:SF1">
    <property type="entry name" value="CYTOSKELETON PROTEIN RODZ"/>
    <property type="match status" value="1"/>
</dbReference>
<dbReference type="Gene3D" id="1.10.260.40">
    <property type="entry name" value="lambda repressor-like DNA-binding domains"/>
    <property type="match status" value="1"/>
</dbReference>
<dbReference type="InterPro" id="IPR010982">
    <property type="entry name" value="Lambda_DNA-bd_dom_sf"/>
</dbReference>
<dbReference type="AlphaFoldDB" id="A0A974S3J7"/>
<feature type="region of interest" description="Disordered" evidence="1">
    <location>
        <begin position="271"/>
        <end position="333"/>
    </location>
</feature>
<keyword evidence="2" id="KW-0472">Membrane</keyword>
<dbReference type="InterPro" id="IPR025194">
    <property type="entry name" value="RodZ-like_C"/>
</dbReference>
<dbReference type="SMART" id="SM00530">
    <property type="entry name" value="HTH_XRE"/>
    <property type="match status" value="1"/>
</dbReference>
<dbReference type="InterPro" id="IPR050400">
    <property type="entry name" value="Bact_Cytoskel_RodZ"/>
</dbReference>
<feature type="compositionally biased region" description="Low complexity" evidence="1">
    <location>
        <begin position="310"/>
        <end position="333"/>
    </location>
</feature>
<dbReference type="SUPFAM" id="SSF47413">
    <property type="entry name" value="lambda repressor-like DNA-binding domains"/>
    <property type="match status" value="1"/>
</dbReference>
<reference evidence="5" key="1">
    <citation type="submission" date="2020-09" db="EMBL/GenBank/DDBJ databases">
        <title>Sphingomonas sp., a new species isolated from pork steak.</title>
        <authorList>
            <person name="Heidler von Heilborn D."/>
        </authorList>
    </citation>
    <scope>NUCLEOTIDE SEQUENCE [LARGE SCALE GENOMIC DNA]</scope>
</reference>
<name>A0A974S3J7_9SPHN</name>
<keyword evidence="5" id="KW-1185">Reference proteome</keyword>
<dbReference type="CDD" id="cd00093">
    <property type="entry name" value="HTH_XRE"/>
    <property type="match status" value="1"/>
</dbReference>
<evidence type="ECO:0000259" key="3">
    <source>
        <dbReference type="PROSITE" id="PS50943"/>
    </source>
</evidence>
<dbReference type="Pfam" id="PF13464">
    <property type="entry name" value="RodZ_C"/>
    <property type="match status" value="1"/>
</dbReference>
<keyword evidence="2" id="KW-1133">Transmembrane helix</keyword>
<dbReference type="KEGG" id="sari:H5J25_14300"/>
<gene>
    <name evidence="4" type="ORF">H5J25_14300</name>
</gene>
<evidence type="ECO:0000313" key="5">
    <source>
        <dbReference type="Proteomes" id="UP000595894"/>
    </source>
</evidence>
<dbReference type="PANTHER" id="PTHR34475">
    <property type="match status" value="1"/>
</dbReference>
<sequence length="333" mass="34289">MTDVTPAEDAKLFPKTAGERLREAREAQGLSLAEVAARTRVPVRHLEAIETDSFATMPSVTYAVGFAKAYARAVGLNEVEIAREVRGQDKIGVRRTEYEQYEIDEPSRTPSLGLAVVAGIVVAALLIAVGLWYGTNLFNGESSPPAAAIDNAEIMPAPTPSSAAPATTAAVPTSGQVVLTATDEVWMRVYDAANKTLFLGTLKPGEKFDVPSDANGPMINVGRPDKLQVTLNGSVLPPLGTGRVAIKDVPIGAAALGARANGAPAAAATAPAATAPANSTTNAPPAFRDTSTTDRSTRSAPRQPTPQPTRPSQAAPAPAAPAPAATSAPDTTP</sequence>
<dbReference type="Proteomes" id="UP000595894">
    <property type="component" value="Chromosome"/>
</dbReference>
<dbReference type="PROSITE" id="PS50943">
    <property type="entry name" value="HTH_CROC1"/>
    <property type="match status" value="1"/>
</dbReference>
<evidence type="ECO:0000256" key="2">
    <source>
        <dbReference type="SAM" id="Phobius"/>
    </source>
</evidence>
<keyword evidence="2" id="KW-0812">Transmembrane</keyword>
<dbReference type="Pfam" id="PF13413">
    <property type="entry name" value="HTH_25"/>
    <property type="match status" value="1"/>
</dbReference>
<organism evidence="4 5">
    <name type="scientific">Sphingomonas aliaeris</name>
    <dbReference type="NCBI Taxonomy" id="2759526"/>
    <lineage>
        <taxon>Bacteria</taxon>
        <taxon>Pseudomonadati</taxon>
        <taxon>Pseudomonadota</taxon>
        <taxon>Alphaproteobacteria</taxon>
        <taxon>Sphingomonadales</taxon>
        <taxon>Sphingomonadaceae</taxon>
        <taxon>Sphingomonas</taxon>
    </lineage>
</organism>